<keyword evidence="3" id="KW-0479">Metal-binding</keyword>
<keyword evidence="2 6" id="KW-0808">Transferase</keyword>
<dbReference type="InterPro" id="IPR008949">
    <property type="entry name" value="Isoprenoid_synthase_dom_sf"/>
</dbReference>
<dbReference type="InterPro" id="IPR039702">
    <property type="entry name" value="FPS1-like"/>
</dbReference>
<keyword evidence="4" id="KW-0460">Magnesium</keyword>
<dbReference type="STRING" id="35570.A0A1I8Q9E8"/>
<keyword evidence="7" id="KW-1133">Transmembrane helix</keyword>
<evidence type="ECO:0000256" key="1">
    <source>
        <dbReference type="ARBA" id="ARBA00001946"/>
    </source>
</evidence>
<protein>
    <recommendedName>
        <fullName evidence="10">Farnesyl pyrophosphate synthase</fullName>
    </recommendedName>
</protein>
<proteinExistence type="inferred from homology"/>
<dbReference type="GO" id="GO:0045337">
    <property type="term" value="P:farnesyl diphosphate biosynthetic process"/>
    <property type="evidence" value="ECO:0007669"/>
    <property type="project" value="TreeGrafter"/>
</dbReference>
<evidence type="ECO:0000256" key="5">
    <source>
        <dbReference type="ARBA" id="ARBA00033740"/>
    </source>
</evidence>
<evidence type="ECO:0000256" key="2">
    <source>
        <dbReference type="ARBA" id="ARBA00022679"/>
    </source>
</evidence>
<dbReference type="Proteomes" id="UP000095300">
    <property type="component" value="Unassembled WGS sequence"/>
</dbReference>
<evidence type="ECO:0000256" key="3">
    <source>
        <dbReference type="ARBA" id="ARBA00022723"/>
    </source>
</evidence>
<evidence type="ECO:0008006" key="10">
    <source>
        <dbReference type="Google" id="ProtNLM"/>
    </source>
</evidence>
<dbReference type="GO" id="GO:0004337">
    <property type="term" value="F:(2E,6E)-farnesyl diphosphate synthase activity"/>
    <property type="evidence" value="ECO:0007669"/>
    <property type="project" value="TreeGrafter"/>
</dbReference>
<dbReference type="AlphaFoldDB" id="A0A1I8Q9E8"/>
<comment type="cofactor">
    <cofactor evidence="1">
        <name>Mg(2+)</name>
        <dbReference type="ChEBI" id="CHEBI:18420"/>
    </cofactor>
</comment>
<dbReference type="PANTHER" id="PTHR11525">
    <property type="entry name" value="FARNESYL-PYROPHOSPHATE SYNTHETASE"/>
    <property type="match status" value="1"/>
</dbReference>
<dbReference type="GO" id="GO:0042811">
    <property type="term" value="P:pheromone biosynthetic process"/>
    <property type="evidence" value="ECO:0007669"/>
    <property type="project" value="UniProtKB-ARBA"/>
</dbReference>
<accession>A0A1I8Q9E8</accession>
<comment type="similarity">
    <text evidence="6">Belongs to the FPP/GGPP synthase family.</text>
</comment>
<evidence type="ECO:0000256" key="6">
    <source>
        <dbReference type="RuleBase" id="RU004466"/>
    </source>
</evidence>
<dbReference type="PANTHER" id="PTHR11525:SF0">
    <property type="entry name" value="FARNESYL PYROPHOSPHATE SYNTHASE"/>
    <property type="match status" value="1"/>
</dbReference>
<dbReference type="Gene3D" id="1.10.600.10">
    <property type="entry name" value="Farnesyl Diphosphate Synthase"/>
    <property type="match status" value="1"/>
</dbReference>
<evidence type="ECO:0000256" key="7">
    <source>
        <dbReference type="SAM" id="Phobius"/>
    </source>
</evidence>
<organism evidence="8 9">
    <name type="scientific">Stomoxys calcitrans</name>
    <name type="common">Stable fly</name>
    <name type="synonym">Conops calcitrans</name>
    <dbReference type="NCBI Taxonomy" id="35570"/>
    <lineage>
        <taxon>Eukaryota</taxon>
        <taxon>Metazoa</taxon>
        <taxon>Ecdysozoa</taxon>
        <taxon>Arthropoda</taxon>
        <taxon>Hexapoda</taxon>
        <taxon>Insecta</taxon>
        <taxon>Pterygota</taxon>
        <taxon>Neoptera</taxon>
        <taxon>Endopterygota</taxon>
        <taxon>Diptera</taxon>
        <taxon>Brachycera</taxon>
        <taxon>Muscomorpha</taxon>
        <taxon>Muscoidea</taxon>
        <taxon>Muscidae</taxon>
        <taxon>Stomoxys</taxon>
    </lineage>
</organism>
<dbReference type="GO" id="GO:0004161">
    <property type="term" value="F:dimethylallyltranstransferase activity"/>
    <property type="evidence" value="ECO:0007669"/>
    <property type="project" value="TreeGrafter"/>
</dbReference>
<keyword evidence="7" id="KW-0812">Transmembrane</keyword>
<dbReference type="GO" id="GO:0005737">
    <property type="term" value="C:cytoplasm"/>
    <property type="evidence" value="ECO:0007669"/>
    <property type="project" value="TreeGrafter"/>
</dbReference>
<sequence length="357" mass="41194">MEVRIEQLEQNRKSEKHQLGEVQGTDVEAEYTCGVSRGRKGTGGRSMPCQGIPEQGFHEELLHEAKDEILLKYKLSHLTERLTKALDYNLVQSELLSLKVLITNYKHFRRIHTLETKDLKSVNVLAGCIELVFMALDILNDIVVDNTTRFGQPSWHTQKEVGVGALNDAWIFRNMIFYMLRKHFQHCEYYLPLVELFHECILTTACGQGMDNKSSQMTVRNFKMKMHKSLTKNKAVYIALYLPIMASMYLAGIKNRQAYEQVKGISMDVGYYMQVHNEFLHSFDNPSDVATIGNDIVVNKCTWLAVQCIVGRASKKQKYKMVELYKELDMNEAYEAFESESIDACDEVTREEYNKIK</sequence>
<keyword evidence="9" id="KW-1185">Reference proteome</keyword>
<gene>
    <name evidence="8" type="primary">106087695</name>
</gene>
<keyword evidence="7" id="KW-0472">Membrane</keyword>
<evidence type="ECO:0000313" key="9">
    <source>
        <dbReference type="Proteomes" id="UP000095300"/>
    </source>
</evidence>
<evidence type="ECO:0000313" key="8">
    <source>
        <dbReference type="EnsemblMetazoa" id="SCAU015077-PA"/>
    </source>
</evidence>
<dbReference type="SUPFAM" id="SSF48576">
    <property type="entry name" value="Terpenoid synthases"/>
    <property type="match status" value="1"/>
</dbReference>
<dbReference type="EnsemblMetazoa" id="SCAU015077-RA">
    <property type="protein sequence ID" value="SCAU015077-PA"/>
    <property type="gene ID" value="SCAU015077"/>
</dbReference>
<dbReference type="GO" id="GO:0046872">
    <property type="term" value="F:metal ion binding"/>
    <property type="evidence" value="ECO:0007669"/>
    <property type="project" value="UniProtKB-KW"/>
</dbReference>
<dbReference type="CDD" id="cd00867">
    <property type="entry name" value="Trans_IPPS"/>
    <property type="match status" value="1"/>
</dbReference>
<dbReference type="InterPro" id="IPR000092">
    <property type="entry name" value="Polyprenyl_synt"/>
</dbReference>
<feature type="transmembrane region" description="Helical" evidence="7">
    <location>
        <begin position="235"/>
        <end position="253"/>
    </location>
</feature>
<evidence type="ECO:0000256" key="4">
    <source>
        <dbReference type="ARBA" id="ARBA00022842"/>
    </source>
</evidence>
<comment type="pathway">
    <text evidence="5">Pheromone biosynthesis.</text>
</comment>
<dbReference type="Pfam" id="PF00348">
    <property type="entry name" value="polyprenyl_synt"/>
    <property type="match status" value="1"/>
</dbReference>
<dbReference type="VEuPathDB" id="VectorBase:SCAU015077"/>
<reference evidence="8" key="1">
    <citation type="submission" date="2020-05" db="UniProtKB">
        <authorList>
            <consortium name="EnsemblMetazoa"/>
        </authorList>
    </citation>
    <scope>IDENTIFICATION</scope>
    <source>
        <strain evidence="8">USDA</strain>
    </source>
</reference>
<name>A0A1I8Q9E8_STOCA</name>